<comment type="caution">
    <text evidence="1">The sequence shown here is derived from an EMBL/GenBank/DDBJ whole genome shotgun (WGS) entry which is preliminary data.</text>
</comment>
<organism evidence="1 2">
    <name type="scientific">Sphingomonas naasensis</name>
    <dbReference type="NCBI Taxonomy" id="1344951"/>
    <lineage>
        <taxon>Bacteria</taxon>
        <taxon>Pseudomonadati</taxon>
        <taxon>Pseudomonadota</taxon>
        <taxon>Alphaproteobacteria</taxon>
        <taxon>Sphingomonadales</taxon>
        <taxon>Sphingomonadaceae</taxon>
        <taxon>Sphingomonas</taxon>
    </lineage>
</organism>
<dbReference type="EMBL" id="SRXU01000004">
    <property type="protein sequence ID" value="TGX42264.1"/>
    <property type="molecule type" value="Genomic_DNA"/>
</dbReference>
<evidence type="ECO:0000313" key="2">
    <source>
        <dbReference type="Proteomes" id="UP000309848"/>
    </source>
</evidence>
<accession>A0A4S1WGN9</accession>
<dbReference type="AlphaFoldDB" id="A0A4S1WGN9"/>
<gene>
    <name evidence="1" type="ORF">E5A74_10435</name>
</gene>
<proteinExistence type="predicted"/>
<name>A0A4S1WGN9_9SPHN</name>
<sequence>MQVVLKIQDAARQTSKLNKLLGTVSLNSMVDLLSSAGLEANPRLSKVSRVTDDIEESLAKEPDIFHFMSKGILVAASTVEELERSRFRLEFDDPDLEGILDGGHNSLAAGRFILRKVLAARHGDDKAEAMVKPLKTWEKFKKVWNENLELVKEEKAAIPEIRMPIEVIYPSSETDGFAYFQEKVLAINAARNNNAELTAEARANKLGYYDEIKTALDDALVEQVEWKTNDGGRIKVRDLVALSLIPLSRLDYKETEQVKRSPTVIFSSKGQCVALYDALMSEEGVATETKGNIVEVVEPRVKSALAMMKDMPRLFDLIYKLLPDGYNKAGGKFGKIDGVRMASEGKVLRSHYYRDPIGYTYGDGYMYPLVYGLTSLMKVTDDSVEWITDPDAFIKQNMPTIMKSFYAMIAGVGFDPAKVGKSGGAYNLACDLVAAAYKDELLRKHGLA</sequence>
<keyword evidence="2" id="KW-1185">Reference proteome</keyword>
<evidence type="ECO:0000313" key="1">
    <source>
        <dbReference type="EMBL" id="TGX42264.1"/>
    </source>
</evidence>
<dbReference type="RefSeq" id="WP_135984578.1">
    <property type="nucleotide sequence ID" value="NZ_JAASQM010000004.1"/>
</dbReference>
<dbReference type="Proteomes" id="UP000309848">
    <property type="component" value="Unassembled WGS sequence"/>
</dbReference>
<reference evidence="1 2" key="1">
    <citation type="submission" date="2019-04" db="EMBL/GenBank/DDBJ databases">
        <title>Sphingomonas psychrotolerans sp. nov., isolated from soil in the Tianshan Mountains, Xinjiang, China.</title>
        <authorList>
            <person name="Luo Y."/>
            <person name="Sheng H."/>
        </authorList>
    </citation>
    <scope>NUCLEOTIDE SEQUENCE [LARGE SCALE GENOMIC DNA]</scope>
    <source>
        <strain evidence="1 2">KIS18-15</strain>
    </source>
</reference>
<protein>
    <submittedName>
        <fullName evidence="1">Uncharacterized protein</fullName>
    </submittedName>
</protein>
<dbReference type="OrthoDB" id="7375054at2"/>